<keyword evidence="1" id="KW-0472">Membrane</keyword>
<evidence type="ECO:0000256" key="1">
    <source>
        <dbReference type="SAM" id="Phobius"/>
    </source>
</evidence>
<dbReference type="EMBL" id="FQUL01000038">
    <property type="protein sequence ID" value="SHE92005.1"/>
    <property type="molecule type" value="Genomic_DNA"/>
</dbReference>
<dbReference type="Proteomes" id="UP000184295">
    <property type="component" value="Unassembled WGS sequence"/>
</dbReference>
<evidence type="ECO:0000313" key="3">
    <source>
        <dbReference type="Proteomes" id="UP000184295"/>
    </source>
</evidence>
<accession>A0A1M4XES8</accession>
<keyword evidence="1" id="KW-1133">Transmembrane helix</keyword>
<proteinExistence type="predicted"/>
<keyword evidence="1" id="KW-0812">Transmembrane</keyword>
<feature type="transmembrane region" description="Helical" evidence="1">
    <location>
        <begin position="77"/>
        <end position="98"/>
    </location>
</feature>
<dbReference type="STRING" id="1121881.SAMN02745225_01994"/>
<organism evidence="2 3">
    <name type="scientific">Ferrithrix thermotolerans DSM 19514</name>
    <dbReference type="NCBI Taxonomy" id="1121881"/>
    <lineage>
        <taxon>Bacteria</taxon>
        <taxon>Bacillati</taxon>
        <taxon>Actinomycetota</taxon>
        <taxon>Acidimicrobiia</taxon>
        <taxon>Acidimicrobiales</taxon>
        <taxon>Acidimicrobiaceae</taxon>
        <taxon>Ferrithrix</taxon>
    </lineage>
</organism>
<sequence>MKATLSEGKGQARDSIDLVIRYVKQETLTPLKSILKYVGFGVGGALLSGFGVVLLLLGILRLLQTETGTSFTGNLSWLPYLITLVVGVVVIVASLSLARRKKN</sequence>
<name>A0A1M4XES8_9ACTN</name>
<protein>
    <submittedName>
        <fullName evidence="2">Putative Holin-X, holin superfamily III</fullName>
    </submittedName>
</protein>
<feature type="transmembrane region" description="Helical" evidence="1">
    <location>
        <begin position="34"/>
        <end position="57"/>
    </location>
</feature>
<evidence type="ECO:0000313" key="2">
    <source>
        <dbReference type="EMBL" id="SHE92005.1"/>
    </source>
</evidence>
<reference evidence="3" key="1">
    <citation type="submission" date="2016-11" db="EMBL/GenBank/DDBJ databases">
        <authorList>
            <person name="Varghese N."/>
            <person name="Submissions S."/>
        </authorList>
    </citation>
    <scope>NUCLEOTIDE SEQUENCE [LARGE SCALE GENOMIC DNA]</scope>
    <source>
        <strain evidence="3">DSM 19514</strain>
    </source>
</reference>
<dbReference type="AlphaFoldDB" id="A0A1M4XES8"/>
<gene>
    <name evidence="2" type="ORF">SAMN02745225_01994</name>
</gene>
<keyword evidence="3" id="KW-1185">Reference proteome</keyword>